<dbReference type="InterPro" id="IPR036804">
    <property type="entry name" value="CheR_N_sf"/>
</dbReference>
<dbReference type="InterPro" id="IPR050903">
    <property type="entry name" value="Bact_Chemotaxis_MeTrfase"/>
</dbReference>
<dbReference type="NCBIfam" id="TIGR00229">
    <property type="entry name" value="sensory_box"/>
    <property type="match status" value="2"/>
</dbReference>
<dbReference type="Pfam" id="PF13596">
    <property type="entry name" value="PAS_10"/>
    <property type="match status" value="1"/>
</dbReference>
<evidence type="ECO:0000313" key="9">
    <source>
        <dbReference type="EMBL" id="QIS09642.1"/>
    </source>
</evidence>
<dbReference type="EC" id="2.1.1.80" evidence="2"/>
<dbReference type="InterPro" id="IPR029063">
    <property type="entry name" value="SAM-dependent_MTases_sf"/>
</dbReference>
<dbReference type="InterPro" id="IPR013767">
    <property type="entry name" value="PAS_fold"/>
</dbReference>
<evidence type="ECO:0000256" key="6">
    <source>
        <dbReference type="SAM" id="Coils"/>
    </source>
</evidence>
<name>A0A6G9Y8U6_9NOCA</name>
<dbReference type="PROSITE" id="PS50123">
    <property type="entry name" value="CHER"/>
    <property type="match status" value="1"/>
</dbReference>
<evidence type="ECO:0000313" key="10">
    <source>
        <dbReference type="Proteomes" id="UP000503540"/>
    </source>
</evidence>
<dbReference type="PRINTS" id="PR00996">
    <property type="entry name" value="CHERMTFRASE"/>
</dbReference>
<dbReference type="InterPro" id="IPR022642">
    <property type="entry name" value="CheR_C"/>
</dbReference>
<dbReference type="PROSITE" id="PS50112">
    <property type="entry name" value="PAS"/>
    <property type="match status" value="1"/>
</dbReference>
<evidence type="ECO:0000259" key="8">
    <source>
        <dbReference type="PROSITE" id="PS50123"/>
    </source>
</evidence>
<keyword evidence="3" id="KW-0489">Methyltransferase</keyword>
<evidence type="ECO:0000256" key="3">
    <source>
        <dbReference type="ARBA" id="ARBA00022603"/>
    </source>
</evidence>
<dbReference type="Proteomes" id="UP000503540">
    <property type="component" value="Chromosome"/>
</dbReference>
<dbReference type="Pfam" id="PF03705">
    <property type="entry name" value="CheR_N"/>
    <property type="match status" value="1"/>
</dbReference>
<dbReference type="InterPro" id="IPR000780">
    <property type="entry name" value="CheR_MeTrfase"/>
</dbReference>
<dbReference type="SUPFAM" id="SSF47757">
    <property type="entry name" value="Chemotaxis receptor methyltransferase CheR, N-terminal domain"/>
    <property type="match status" value="1"/>
</dbReference>
<feature type="domain" description="CheR-type methyltransferase" evidence="8">
    <location>
        <begin position="31"/>
        <end position="303"/>
    </location>
</feature>
<dbReference type="CDD" id="cd00130">
    <property type="entry name" value="PAS"/>
    <property type="match status" value="2"/>
</dbReference>
<protein>
    <recommendedName>
        <fullName evidence="2">protein-glutamate O-methyltransferase</fullName>
        <ecNumber evidence="2">2.1.1.80</ecNumber>
    </recommendedName>
</protein>
<dbReference type="Gene3D" id="1.10.155.10">
    <property type="entry name" value="Chemotaxis receptor methyltransferase CheR, N-terminal domain"/>
    <property type="match status" value="1"/>
</dbReference>
<dbReference type="InterPro" id="IPR022641">
    <property type="entry name" value="CheR_N"/>
</dbReference>
<accession>A0A6G9Y8U6</accession>
<evidence type="ECO:0000256" key="2">
    <source>
        <dbReference type="ARBA" id="ARBA00012534"/>
    </source>
</evidence>
<gene>
    <name evidence="9" type="ORF">F5544_08700</name>
</gene>
<evidence type="ECO:0000256" key="5">
    <source>
        <dbReference type="ARBA" id="ARBA00022691"/>
    </source>
</evidence>
<comment type="catalytic activity">
    <reaction evidence="1">
        <text>L-glutamyl-[protein] + S-adenosyl-L-methionine = [protein]-L-glutamate 5-O-methyl ester + S-adenosyl-L-homocysteine</text>
        <dbReference type="Rhea" id="RHEA:24452"/>
        <dbReference type="Rhea" id="RHEA-COMP:10208"/>
        <dbReference type="Rhea" id="RHEA-COMP:10311"/>
        <dbReference type="ChEBI" id="CHEBI:29973"/>
        <dbReference type="ChEBI" id="CHEBI:57856"/>
        <dbReference type="ChEBI" id="CHEBI:59789"/>
        <dbReference type="ChEBI" id="CHEBI:82795"/>
        <dbReference type="EC" id="2.1.1.80"/>
    </reaction>
</comment>
<keyword evidence="4" id="KW-0808">Transferase</keyword>
<evidence type="ECO:0000259" key="7">
    <source>
        <dbReference type="PROSITE" id="PS50112"/>
    </source>
</evidence>
<dbReference type="Pfam" id="PF01739">
    <property type="entry name" value="CheR"/>
    <property type="match status" value="1"/>
</dbReference>
<dbReference type="Gene3D" id="1.10.287.1490">
    <property type="match status" value="1"/>
</dbReference>
<evidence type="ECO:0000256" key="1">
    <source>
        <dbReference type="ARBA" id="ARBA00001541"/>
    </source>
</evidence>
<dbReference type="SUPFAM" id="SSF55785">
    <property type="entry name" value="PYP-like sensor domain (PAS domain)"/>
    <property type="match status" value="2"/>
</dbReference>
<feature type="coiled-coil region" evidence="6">
    <location>
        <begin position="443"/>
        <end position="530"/>
    </location>
</feature>
<dbReference type="GO" id="GO:0006355">
    <property type="term" value="P:regulation of DNA-templated transcription"/>
    <property type="evidence" value="ECO:0007669"/>
    <property type="project" value="InterPro"/>
</dbReference>
<dbReference type="Gene3D" id="3.40.50.150">
    <property type="entry name" value="Vaccinia Virus protein VP39"/>
    <property type="match status" value="1"/>
</dbReference>
<reference evidence="9 10" key="1">
    <citation type="journal article" date="2019" name="ACS Chem. Biol.">
        <title>Identification and Mobilization of a Cryptic Antibiotic Biosynthesis Gene Locus from a Human-Pathogenic Nocardia Isolate.</title>
        <authorList>
            <person name="Herisse M."/>
            <person name="Ishida K."/>
            <person name="Porter J.L."/>
            <person name="Howden B."/>
            <person name="Hertweck C."/>
            <person name="Stinear T.P."/>
            <person name="Pidot S.J."/>
        </authorList>
    </citation>
    <scope>NUCLEOTIDE SEQUENCE [LARGE SCALE GENOMIC DNA]</scope>
    <source>
        <strain evidence="9 10">AUSMDU00012717</strain>
    </source>
</reference>
<dbReference type="InterPro" id="IPR001610">
    <property type="entry name" value="PAC"/>
</dbReference>
<dbReference type="Pfam" id="PF00989">
    <property type="entry name" value="PAS"/>
    <property type="match status" value="1"/>
</dbReference>
<dbReference type="InterPro" id="IPR035965">
    <property type="entry name" value="PAS-like_dom_sf"/>
</dbReference>
<dbReference type="GO" id="GO:0008983">
    <property type="term" value="F:protein-glutamate O-methyltransferase activity"/>
    <property type="evidence" value="ECO:0007669"/>
    <property type="project" value="UniProtKB-EC"/>
</dbReference>
<dbReference type="SMART" id="SM00086">
    <property type="entry name" value="PAC"/>
    <property type="match status" value="2"/>
</dbReference>
<evidence type="ECO:0000256" key="4">
    <source>
        <dbReference type="ARBA" id="ARBA00022679"/>
    </source>
</evidence>
<dbReference type="EMBL" id="CP046172">
    <property type="protein sequence ID" value="QIS09642.1"/>
    <property type="molecule type" value="Genomic_DNA"/>
</dbReference>
<dbReference type="SUPFAM" id="SSF53335">
    <property type="entry name" value="S-adenosyl-L-methionine-dependent methyltransferases"/>
    <property type="match status" value="1"/>
</dbReference>
<feature type="domain" description="PAS" evidence="7">
    <location>
        <begin position="530"/>
        <end position="578"/>
    </location>
</feature>
<dbReference type="KEGG" id="nah:F5544_08700"/>
<dbReference type="SMART" id="SM00091">
    <property type="entry name" value="PAS"/>
    <property type="match status" value="2"/>
</dbReference>
<dbReference type="Gene3D" id="3.30.450.20">
    <property type="entry name" value="PAS domain"/>
    <property type="match status" value="2"/>
</dbReference>
<dbReference type="PANTHER" id="PTHR24422:SF10">
    <property type="entry name" value="CHEMOTAXIS PROTEIN METHYLTRANSFERASE 2"/>
    <property type="match status" value="1"/>
</dbReference>
<dbReference type="GO" id="GO:0032259">
    <property type="term" value="P:methylation"/>
    <property type="evidence" value="ECO:0007669"/>
    <property type="project" value="UniProtKB-KW"/>
</dbReference>
<dbReference type="AlphaFoldDB" id="A0A6G9Y8U6"/>
<organism evidence="9 10">
    <name type="scientific">Nocardia arthritidis</name>
    <dbReference type="NCBI Taxonomy" id="228602"/>
    <lineage>
        <taxon>Bacteria</taxon>
        <taxon>Bacillati</taxon>
        <taxon>Actinomycetota</taxon>
        <taxon>Actinomycetes</taxon>
        <taxon>Mycobacteriales</taxon>
        <taxon>Nocardiaceae</taxon>
        <taxon>Nocardia</taxon>
    </lineage>
</organism>
<keyword evidence="5" id="KW-0949">S-adenosyl-L-methionine</keyword>
<sequence length="650" mass="73460">MEPNRPAPSKLCRSCLSGTTAAEHAGTLCIVDQEKAPAATHGFEEILQYLKETRGFDFTGYKRSSLMRRVDRRMAQLGVEDYVEYLDVLQANSDEFVALFNTILINVTGFFRDPDAWDYLQTSVVPTILAERGPEDPVRVWCAGCASGEEAYSLAVVLAEAMGIEEFRQRVKIYATDVDEDALTTARHATYTDKEVAPLGPELIQRYFEPIGTRFSFRKDMRRSVIFGRNDLVQDAPISRIDLLACRNTLMYFTVETQTKILEKFHFALCPRGILFLGKAEMLLGHSRIFDPVDLKRRVFRKMATSRIDVGSVFGRTMIPDRREIEQVETLRSLVFSAGPVAQVVLADDDVLTLANEQAKHLFGLHDRDVGRPLRDLELSYRPVELRAYIDQVRNERRALRMKDIEWQRGPGEVLTLEVHVSPLLANEIMLGVSVVFHDVTAARRLLAELNHANAQRESAYEELQSTNEELETTNEELQSTVEELETTNEELQSTNEELETTNEELQSTNDELQTINTELRERSNELDEVNEFFTAVMSSWPGGILVVDTSMRIVVWNAGAEDLWGLRPEEAEGEHLLNLDIGLPVSELRPIVRPALTDANYRHEVRLKGINRRGRPVVVRVVCTSLRDRAGAPAGAILVLEPIEDAEQG</sequence>
<proteinExistence type="predicted"/>
<keyword evidence="6" id="KW-0175">Coiled coil</keyword>
<keyword evidence="10" id="KW-1185">Reference proteome</keyword>
<dbReference type="InterPro" id="IPR000014">
    <property type="entry name" value="PAS"/>
</dbReference>
<dbReference type="PANTHER" id="PTHR24422">
    <property type="entry name" value="CHEMOTAXIS PROTEIN METHYLTRANSFERASE"/>
    <property type="match status" value="1"/>
</dbReference>
<dbReference type="SMART" id="SM00138">
    <property type="entry name" value="MeTrc"/>
    <property type="match status" value="1"/>
</dbReference>